<comment type="function">
    <text evidence="8">Catalyzes the conversion of long-chain fatty acids to their active form acyl-CoAs for both synthesis of cellular lipids, and degradation via beta-oxidation.</text>
</comment>
<keyword evidence="4 8" id="KW-0547">Nucleotide-binding</keyword>
<dbReference type="Pfam" id="PF00501">
    <property type="entry name" value="AMP-binding"/>
    <property type="match status" value="1"/>
</dbReference>
<gene>
    <name evidence="11" type="ORF">FNV43_RR22734</name>
</gene>
<evidence type="ECO:0000256" key="6">
    <source>
        <dbReference type="ARBA" id="ARBA00022840"/>
    </source>
</evidence>
<dbReference type="Gene3D" id="3.40.50.12780">
    <property type="entry name" value="N-terminal domain of ligase-like"/>
    <property type="match status" value="1"/>
</dbReference>
<accession>A0A8K0GSR6</accession>
<comment type="pathway">
    <text evidence="8">Lipid metabolism; fatty acid metabolism.</text>
</comment>
<dbReference type="PROSITE" id="PS00455">
    <property type="entry name" value="AMP_BINDING"/>
    <property type="match status" value="1"/>
</dbReference>
<dbReference type="SUPFAM" id="SSF56801">
    <property type="entry name" value="Acetyl-CoA synthetase-like"/>
    <property type="match status" value="1"/>
</dbReference>
<comment type="caution">
    <text evidence="11">The sequence shown here is derived from an EMBL/GenBank/DDBJ whole genome shotgun (WGS) entry which is preliminary data.</text>
</comment>
<comment type="similarity">
    <text evidence="2 8">Belongs to the ATP-dependent AMP-binding enzyme family.</text>
</comment>
<dbReference type="CDD" id="cd05927">
    <property type="entry name" value="LC-FACS_euk"/>
    <property type="match status" value="1"/>
</dbReference>
<dbReference type="GO" id="GO:0005524">
    <property type="term" value="F:ATP binding"/>
    <property type="evidence" value="ECO:0007669"/>
    <property type="project" value="UniProtKB-KW"/>
</dbReference>
<dbReference type="GO" id="GO:0005783">
    <property type="term" value="C:endoplasmic reticulum"/>
    <property type="evidence" value="ECO:0007669"/>
    <property type="project" value="TreeGrafter"/>
</dbReference>
<evidence type="ECO:0000256" key="1">
    <source>
        <dbReference type="ARBA" id="ARBA00004496"/>
    </source>
</evidence>
<keyword evidence="6 8" id="KW-0067">ATP-binding</keyword>
<dbReference type="EMBL" id="VOIH02000010">
    <property type="protein sequence ID" value="KAF3435643.1"/>
    <property type="molecule type" value="Genomic_DNA"/>
</dbReference>
<keyword evidence="5 8" id="KW-0276">Fatty acid metabolism</keyword>
<evidence type="ECO:0000256" key="7">
    <source>
        <dbReference type="ARBA" id="ARBA00026121"/>
    </source>
</evidence>
<name>A0A8K0GSR6_9ROSA</name>
<dbReference type="InterPro" id="IPR020845">
    <property type="entry name" value="AMP-binding_CS"/>
</dbReference>
<evidence type="ECO:0000259" key="10">
    <source>
        <dbReference type="Pfam" id="PF00501"/>
    </source>
</evidence>
<dbReference type="GO" id="GO:0016020">
    <property type="term" value="C:membrane"/>
    <property type="evidence" value="ECO:0007669"/>
    <property type="project" value="TreeGrafter"/>
</dbReference>
<evidence type="ECO:0000256" key="4">
    <source>
        <dbReference type="ARBA" id="ARBA00022741"/>
    </source>
</evidence>
<keyword evidence="8" id="KW-0443">Lipid metabolism</keyword>
<comment type="catalytic activity">
    <reaction evidence="8">
        <text>a long-chain fatty acid + ATP + CoA = a long-chain fatty acyl-CoA + AMP + diphosphate</text>
        <dbReference type="Rhea" id="RHEA:15421"/>
        <dbReference type="ChEBI" id="CHEBI:30616"/>
        <dbReference type="ChEBI" id="CHEBI:33019"/>
        <dbReference type="ChEBI" id="CHEBI:57287"/>
        <dbReference type="ChEBI" id="CHEBI:57560"/>
        <dbReference type="ChEBI" id="CHEBI:83139"/>
        <dbReference type="ChEBI" id="CHEBI:456215"/>
        <dbReference type="EC" id="6.2.1.3"/>
    </reaction>
</comment>
<keyword evidence="3 8" id="KW-0436">Ligase</keyword>
<dbReference type="GO" id="GO:0004467">
    <property type="term" value="F:long-chain fatty acid-CoA ligase activity"/>
    <property type="evidence" value="ECO:0007669"/>
    <property type="project" value="UniProtKB-EC"/>
</dbReference>
<feature type="domain" description="AMP-dependent synthetase/ligase" evidence="10">
    <location>
        <begin position="69"/>
        <end position="480"/>
    </location>
</feature>
<dbReference type="InterPro" id="IPR045311">
    <property type="entry name" value="LC-FACS_euk"/>
</dbReference>
<dbReference type="EC" id="6.2.1.3" evidence="7 8"/>
<dbReference type="PANTHER" id="PTHR43272:SF4">
    <property type="entry name" value="LONG CHAIN ACYL-COA SYNTHETASE 2"/>
    <property type="match status" value="1"/>
</dbReference>
<dbReference type="GO" id="GO:0010143">
    <property type="term" value="P:cutin biosynthetic process"/>
    <property type="evidence" value="ECO:0007669"/>
    <property type="project" value="TreeGrafter"/>
</dbReference>
<feature type="region of interest" description="Disordered" evidence="9">
    <location>
        <begin position="1"/>
        <end position="21"/>
    </location>
</feature>
<dbReference type="InterPro" id="IPR000873">
    <property type="entry name" value="AMP-dep_synth/lig_dom"/>
</dbReference>
<evidence type="ECO:0000313" key="11">
    <source>
        <dbReference type="EMBL" id="KAF3435643.1"/>
    </source>
</evidence>
<dbReference type="PANTHER" id="PTHR43272">
    <property type="entry name" value="LONG-CHAIN-FATTY-ACID--COA LIGASE"/>
    <property type="match status" value="1"/>
</dbReference>
<dbReference type="GO" id="GO:0010025">
    <property type="term" value="P:wax biosynthetic process"/>
    <property type="evidence" value="ECO:0007669"/>
    <property type="project" value="TreeGrafter"/>
</dbReference>
<dbReference type="Proteomes" id="UP000796880">
    <property type="component" value="Unassembled WGS sequence"/>
</dbReference>
<evidence type="ECO:0000313" key="12">
    <source>
        <dbReference type="Proteomes" id="UP000796880"/>
    </source>
</evidence>
<reference evidence="11" key="1">
    <citation type="submission" date="2020-03" db="EMBL/GenBank/DDBJ databases">
        <title>A high-quality chromosome-level genome assembly of a woody plant with both climbing and erect habits, Rhamnella rubrinervis.</title>
        <authorList>
            <person name="Lu Z."/>
            <person name="Yang Y."/>
            <person name="Zhu X."/>
            <person name="Sun Y."/>
        </authorList>
    </citation>
    <scope>NUCLEOTIDE SEQUENCE</scope>
    <source>
        <strain evidence="11">BYM</strain>
        <tissue evidence="11">Leaf</tissue>
    </source>
</reference>
<evidence type="ECO:0000256" key="8">
    <source>
        <dbReference type="RuleBase" id="RU369030"/>
    </source>
</evidence>
<sequence>MSAGYTVKVEESRPATKQRPSAGPVYRSIYAKDGLLDLPKDLHSPWEFFSDSVKRSPSGPMLGRRQITDSKVGPYVWLTYQEVFDAAIRVGSAIRSRGVNPGDRCGIYGSNCPQWITAMEACYSQSITYVPLYDTLGANAVEFIINHAEVSIVFAQENKIPALLSCLSNCSTNLKTIVSFENIPSMQKKEAEELGVSCFSWEEFSHLASSSCELPSKQRTGICTIMYTSGTTGEPKGVILSNEAIMAEILTMEHMLQLTDKVCTEEDSYFSFLPLAHIYDQIIENYCIYKSSAIGFWRGDVRFLMEDIQELKPTIFCGVPRVYDRIYSGISSKVSSGGGLQKTLFQYAYNYKLANMEKGLPQHKAAPLFDKLVFNKIKQALGGRVRIMFSGAAPLPSHVEEFLRVTCCSTLSQGYGLTESCGGCFTSIADVFSMMGTVGVPITTMEARLESVPEMDYDALSSVPRGEICLRGRTMFCGYHKRDDLTEQVLVDGWFHTGDIGEWQPDGAMKIIDRKKNIFKLSQGEYVAVESIEGKYLQCPLITSIWVYGNSFESFLVAVVVPDRIALEKWAANHNLIDDFKSLCENPKAKKYILDELNSTGQKHQLRGFEMLKALHLEPNPFDMERDLITPTFKLKRPQLYKYYKDCVDNLYSEAKGRKV</sequence>
<organism evidence="11 12">
    <name type="scientific">Rhamnella rubrinervis</name>
    <dbReference type="NCBI Taxonomy" id="2594499"/>
    <lineage>
        <taxon>Eukaryota</taxon>
        <taxon>Viridiplantae</taxon>
        <taxon>Streptophyta</taxon>
        <taxon>Embryophyta</taxon>
        <taxon>Tracheophyta</taxon>
        <taxon>Spermatophyta</taxon>
        <taxon>Magnoliopsida</taxon>
        <taxon>eudicotyledons</taxon>
        <taxon>Gunneridae</taxon>
        <taxon>Pentapetalae</taxon>
        <taxon>rosids</taxon>
        <taxon>fabids</taxon>
        <taxon>Rosales</taxon>
        <taxon>Rhamnaceae</taxon>
        <taxon>rhamnoid group</taxon>
        <taxon>Rhamneae</taxon>
        <taxon>Rhamnella</taxon>
    </lineage>
</organism>
<protein>
    <recommendedName>
        <fullName evidence="7 8">Long-chain-fatty-acid--CoA ligase</fullName>
        <ecNumber evidence="7 8">6.2.1.3</ecNumber>
    </recommendedName>
</protein>
<evidence type="ECO:0000256" key="2">
    <source>
        <dbReference type="ARBA" id="ARBA00006432"/>
    </source>
</evidence>
<evidence type="ECO:0000256" key="5">
    <source>
        <dbReference type="ARBA" id="ARBA00022832"/>
    </source>
</evidence>
<dbReference type="AlphaFoldDB" id="A0A8K0GSR6"/>
<dbReference type="InterPro" id="IPR042099">
    <property type="entry name" value="ANL_N_sf"/>
</dbReference>
<evidence type="ECO:0000256" key="9">
    <source>
        <dbReference type="SAM" id="MobiDB-lite"/>
    </source>
</evidence>
<proteinExistence type="inferred from homology"/>
<dbReference type="OrthoDB" id="1700726at2759"/>
<keyword evidence="12" id="KW-1185">Reference proteome</keyword>
<evidence type="ECO:0000256" key="3">
    <source>
        <dbReference type="ARBA" id="ARBA00022598"/>
    </source>
</evidence>
<comment type="subcellular location">
    <subcellularLocation>
        <location evidence="1">Cytoplasm</location>
    </subcellularLocation>
</comment>
<dbReference type="UniPathway" id="UPA00199"/>